<feature type="transmembrane region" description="Helical" evidence="7">
    <location>
        <begin position="419"/>
        <end position="441"/>
    </location>
</feature>
<dbReference type="PANTHER" id="PTHR30572">
    <property type="entry name" value="MEMBRANE COMPONENT OF TRANSPORTER-RELATED"/>
    <property type="match status" value="1"/>
</dbReference>
<evidence type="ECO:0000256" key="2">
    <source>
        <dbReference type="ARBA" id="ARBA00022475"/>
    </source>
</evidence>
<feature type="transmembrane region" description="Helical" evidence="7">
    <location>
        <begin position="385"/>
        <end position="407"/>
    </location>
</feature>
<dbReference type="Pfam" id="PF02687">
    <property type="entry name" value="FtsX"/>
    <property type="match status" value="1"/>
</dbReference>
<sequence length="950" mass="96320">MSAPRFTAPRFTAARLVRRQLAAEPATGALVAATVLVVSLVLSLWPRAVDALLGDDLHEQVTSLTPAQRDVTGRIAAWFTYEPGPGAPGDADPSLEGDELDGSAHLAGWLEQLEGNRAAAGDQLWHVLGPPEAVATRPSDPIDKGPRAAGVVAETLAIRTDLRIGDRVRVVEGRAPAAYDTGGLYDAGSPLDVVRDRPLELMASVDTADRMRWAVGETRLMTGVVPFRVTLVGTFEAVDPDAGYWSHLESTLFPFIDEDGNVGTTVNGTAYADPSALPALVLADGVAVDFWYPTLTAQTATADHADLLRELRAFLAEAGMTSELTARLEDVTARHATFTGLLQVLAVGPIGVALAVLWLAAVLATERRRGALALAGVRGASRTGVRAALAAQGLVVGVPPAALGAWLAALLVPRPSAPVAVWVLAAAVGLAPAACMAVAAGPAMRAARPARPDARRADGAHSTAGPSVSGALRRRARLGLELAVVGLAAFAVWSARGRGLGGDADGGTDPLLVVGPVLLALAGGLVALRLYPLPLRALTRWLHSRRRLPHFLGAAETTRSARAGLAAVVALVLAVGVGTFSGVTLSTVGSGVERTAAAAVGADLVLEGEGLPADAAARVAALDGVAHVATVGNAGRAPGRLLGSDGRVDVLTVEVAEVAAVQAGLPGVGALPALAADDGALPAIIGGRDPEDVGDGGESFVRWGSDLAQLAFEPVAAARSLPGVSAGSAWVVVDADAWAARTGAAAPVARVLVDLAPGADTDDVATAARSALGAPDDAADRPGLDAGPRIATTSTDAVRASVGDRALVRGLTVGLLAASGLVALLAVVVLGLALTIRAPERGRLVALLATVGAPRGTTWRLVAWEVVPLVAVALATGTGVGALLPWVVLDVADLRPFTGGIAHPPITVDAGVPLAGVGLAVVITVLAVALAAARARRTRTVVVLREGERP</sequence>
<feature type="transmembrane region" description="Helical" evidence="7">
    <location>
        <begin position="914"/>
        <end position="933"/>
    </location>
</feature>
<dbReference type="GO" id="GO:0005886">
    <property type="term" value="C:plasma membrane"/>
    <property type="evidence" value="ECO:0007669"/>
    <property type="project" value="UniProtKB-SubCell"/>
</dbReference>
<protein>
    <submittedName>
        <fullName evidence="9">Membrane protein</fullName>
    </submittedName>
</protein>
<dbReference type="PANTHER" id="PTHR30572:SF4">
    <property type="entry name" value="ABC TRANSPORTER PERMEASE YTRF"/>
    <property type="match status" value="1"/>
</dbReference>
<name>A0A511YXI5_9CELL</name>
<comment type="subcellular location">
    <subcellularLocation>
        <location evidence="1">Cell membrane</location>
        <topology evidence="1">Multi-pass membrane protein</topology>
    </subcellularLocation>
</comment>
<dbReference type="EMBL" id="BJYK01000004">
    <property type="protein sequence ID" value="GEN79914.1"/>
    <property type="molecule type" value="Genomic_DNA"/>
</dbReference>
<evidence type="ECO:0000259" key="8">
    <source>
        <dbReference type="Pfam" id="PF02687"/>
    </source>
</evidence>
<dbReference type="RefSeq" id="WP_146819424.1">
    <property type="nucleotide sequence ID" value="NZ_BJYK01000004.1"/>
</dbReference>
<dbReference type="GO" id="GO:0022857">
    <property type="term" value="F:transmembrane transporter activity"/>
    <property type="evidence" value="ECO:0007669"/>
    <property type="project" value="TreeGrafter"/>
</dbReference>
<proteinExistence type="inferred from homology"/>
<evidence type="ECO:0000256" key="7">
    <source>
        <dbReference type="SAM" id="Phobius"/>
    </source>
</evidence>
<feature type="transmembrane region" description="Helical" evidence="7">
    <location>
        <begin position="478"/>
        <end position="496"/>
    </location>
</feature>
<evidence type="ECO:0000256" key="6">
    <source>
        <dbReference type="ARBA" id="ARBA00038076"/>
    </source>
</evidence>
<keyword evidence="4 7" id="KW-1133">Transmembrane helix</keyword>
<accession>A0A511YXI5</accession>
<feature type="transmembrane region" description="Helical" evidence="7">
    <location>
        <begin position="21"/>
        <end position="45"/>
    </location>
</feature>
<dbReference type="Proteomes" id="UP000321484">
    <property type="component" value="Unassembled WGS sequence"/>
</dbReference>
<evidence type="ECO:0000256" key="4">
    <source>
        <dbReference type="ARBA" id="ARBA00022989"/>
    </source>
</evidence>
<gene>
    <name evidence="9" type="ORF">AFE02nite_16480</name>
</gene>
<feature type="domain" description="ABC3 transporter permease C-terminal" evidence="8">
    <location>
        <begin position="818"/>
        <end position="938"/>
    </location>
</feature>
<evidence type="ECO:0000256" key="3">
    <source>
        <dbReference type="ARBA" id="ARBA00022692"/>
    </source>
</evidence>
<keyword evidence="10" id="KW-1185">Reference proteome</keyword>
<feature type="transmembrane region" description="Helical" evidence="7">
    <location>
        <begin position="565"/>
        <end position="585"/>
    </location>
</feature>
<keyword evidence="5 7" id="KW-0472">Membrane</keyword>
<keyword evidence="3 7" id="KW-0812">Transmembrane</keyword>
<dbReference type="InterPro" id="IPR050250">
    <property type="entry name" value="Macrolide_Exporter_MacB"/>
</dbReference>
<feature type="transmembrane region" description="Helical" evidence="7">
    <location>
        <begin position="811"/>
        <end position="834"/>
    </location>
</feature>
<evidence type="ECO:0000256" key="1">
    <source>
        <dbReference type="ARBA" id="ARBA00004651"/>
    </source>
</evidence>
<evidence type="ECO:0000313" key="9">
    <source>
        <dbReference type="EMBL" id="GEN79914.1"/>
    </source>
</evidence>
<dbReference type="OrthoDB" id="4812738at2"/>
<feature type="transmembrane region" description="Helical" evidence="7">
    <location>
        <begin position="341"/>
        <end position="364"/>
    </location>
</feature>
<feature type="transmembrane region" description="Helical" evidence="7">
    <location>
        <begin position="866"/>
        <end position="888"/>
    </location>
</feature>
<organism evidence="9 10">
    <name type="scientific">Actinotalea fermentans</name>
    <dbReference type="NCBI Taxonomy" id="43671"/>
    <lineage>
        <taxon>Bacteria</taxon>
        <taxon>Bacillati</taxon>
        <taxon>Actinomycetota</taxon>
        <taxon>Actinomycetes</taxon>
        <taxon>Micrococcales</taxon>
        <taxon>Cellulomonadaceae</taxon>
        <taxon>Actinotalea</taxon>
    </lineage>
</organism>
<feature type="transmembrane region" description="Helical" evidence="7">
    <location>
        <begin position="511"/>
        <end position="531"/>
    </location>
</feature>
<evidence type="ECO:0000313" key="10">
    <source>
        <dbReference type="Proteomes" id="UP000321484"/>
    </source>
</evidence>
<evidence type="ECO:0000256" key="5">
    <source>
        <dbReference type="ARBA" id="ARBA00023136"/>
    </source>
</evidence>
<keyword evidence="2" id="KW-1003">Cell membrane</keyword>
<comment type="caution">
    <text evidence="9">The sequence shown here is derived from an EMBL/GenBank/DDBJ whole genome shotgun (WGS) entry which is preliminary data.</text>
</comment>
<comment type="similarity">
    <text evidence="6">Belongs to the ABC-4 integral membrane protein family.</text>
</comment>
<reference evidence="9 10" key="1">
    <citation type="submission" date="2019-07" db="EMBL/GenBank/DDBJ databases">
        <title>Whole genome shotgun sequence of Actinotalea fermentans NBRC 105374.</title>
        <authorList>
            <person name="Hosoyama A."/>
            <person name="Uohara A."/>
            <person name="Ohji S."/>
            <person name="Ichikawa N."/>
        </authorList>
    </citation>
    <scope>NUCLEOTIDE SEQUENCE [LARGE SCALE GENOMIC DNA]</scope>
    <source>
        <strain evidence="9 10">NBRC 105374</strain>
    </source>
</reference>
<dbReference type="AlphaFoldDB" id="A0A511YXI5"/>
<dbReference type="InterPro" id="IPR003838">
    <property type="entry name" value="ABC3_permease_C"/>
</dbReference>